<accession>A0A841B474</accession>
<dbReference type="Proteomes" id="UP000580861">
    <property type="component" value="Unassembled WGS sequence"/>
</dbReference>
<sequence length="56" mass="5688">MTERKPMGVTSGGGPVLRARPLDVEETAGVAKATFGTPGVPKVAFATCLTSAGRLE</sequence>
<evidence type="ECO:0000313" key="3">
    <source>
        <dbReference type="Proteomes" id="UP000580861"/>
    </source>
</evidence>
<reference evidence="2 3" key="1">
    <citation type="submission" date="2020-08" db="EMBL/GenBank/DDBJ databases">
        <title>Sequencing the genomes of 1000 actinobacteria strains.</title>
        <authorList>
            <person name="Klenk H.-P."/>
        </authorList>
    </citation>
    <scope>NUCLEOTIDE SEQUENCE [LARGE SCALE GENOMIC DNA]</scope>
    <source>
        <strain evidence="2 3">DSM 45272</strain>
    </source>
</reference>
<proteinExistence type="predicted"/>
<gene>
    <name evidence="2" type="ORF">HDA45_003622</name>
</gene>
<feature type="region of interest" description="Disordered" evidence="1">
    <location>
        <begin position="1"/>
        <end position="20"/>
    </location>
</feature>
<dbReference type="AlphaFoldDB" id="A0A841B474"/>
<organism evidence="2 3">
    <name type="scientific">Amycolatopsis umgeniensis</name>
    <dbReference type="NCBI Taxonomy" id="336628"/>
    <lineage>
        <taxon>Bacteria</taxon>
        <taxon>Bacillati</taxon>
        <taxon>Actinomycetota</taxon>
        <taxon>Actinomycetes</taxon>
        <taxon>Pseudonocardiales</taxon>
        <taxon>Pseudonocardiaceae</taxon>
        <taxon>Amycolatopsis</taxon>
    </lineage>
</organism>
<comment type="caution">
    <text evidence="2">The sequence shown here is derived from an EMBL/GenBank/DDBJ whole genome shotgun (WGS) entry which is preliminary data.</text>
</comment>
<evidence type="ECO:0000256" key="1">
    <source>
        <dbReference type="SAM" id="MobiDB-lite"/>
    </source>
</evidence>
<dbReference type="EMBL" id="JACHMX010000001">
    <property type="protein sequence ID" value="MBB5853535.1"/>
    <property type="molecule type" value="Genomic_DNA"/>
</dbReference>
<keyword evidence="3" id="KW-1185">Reference proteome</keyword>
<dbReference type="RefSeq" id="WP_184896844.1">
    <property type="nucleotide sequence ID" value="NZ_JACHMX010000001.1"/>
</dbReference>
<protein>
    <submittedName>
        <fullName evidence="2">Uncharacterized protein</fullName>
    </submittedName>
</protein>
<name>A0A841B474_9PSEU</name>
<evidence type="ECO:0000313" key="2">
    <source>
        <dbReference type="EMBL" id="MBB5853535.1"/>
    </source>
</evidence>